<feature type="region of interest" description="Disordered" evidence="1">
    <location>
        <begin position="55"/>
        <end position="83"/>
    </location>
</feature>
<evidence type="ECO:0000313" key="3">
    <source>
        <dbReference type="Proteomes" id="UP000824469"/>
    </source>
</evidence>
<evidence type="ECO:0000256" key="1">
    <source>
        <dbReference type="SAM" id="MobiDB-lite"/>
    </source>
</evidence>
<organism evidence="2 3">
    <name type="scientific">Taxus chinensis</name>
    <name type="common">Chinese yew</name>
    <name type="synonym">Taxus wallichiana var. chinensis</name>
    <dbReference type="NCBI Taxonomy" id="29808"/>
    <lineage>
        <taxon>Eukaryota</taxon>
        <taxon>Viridiplantae</taxon>
        <taxon>Streptophyta</taxon>
        <taxon>Embryophyta</taxon>
        <taxon>Tracheophyta</taxon>
        <taxon>Spermatophyta</taxon>
        <taxon>Pinopsida</taxon>
        <taxon>Pinidae</taxon>
        <taxon>Conifers II</taxon>
        <taxon>Cupressales</taxon>
        <taxon>Taxaceae</taxon>
        <taxon>Taxus</taxon>
    </lineage>
</organism>
<dbReference type="EMBL" id="JAHRHJ020000005">
    <property type="protein sequence ID" value="KAH9316610.1"/>
    <property type="molecule type" value="Genomic_DNA"/>
</dbReference>
<sequence>MWCAWAFGGGRVRRGGWGMVGGGWGGVVDGVPPHVGGGGRGGGLPGRWGCGRAGEVVGRSGGGGGGGGRGGGGGGGGSWSGDVAVGRPEVRRGFGRVLLSPGGDSSFQSWGGGWGGGGGAGRGVGAGGTASFGLGMPLPWGCPLGGGGGAGHTPPSTPPRASIGSLFLSAGGGGLR</sequence>
<proteinExistence type="predicted"/>
<reference evidence="2 3" key="1">
    <citation type="journal article" date="2021" name="Nat. Plants">
        <title>The Taxus genome provides insights into paclitaxel biosynthesis.</title>
        <authorList>
            <person name="Xiong X."/>
            <person name="Gou J."/>
            <person name="Liao Q."/>
            <person name="Li Y."/>
            <person name="Zhou Q."/>
            <person name="Bi G."/>
            <person name="Li C."/>
            <person name="Du R."/>
            <person name="Wang X."/>
            <person name="Sun T."/>
            <person name="Guo L."/>
            <person name="Liang H."/>
            <person name="Lu P."/>
            <person name="Wu Y."/>
            <person name="Zhang Z."/>
            <person name="Ro D.K."/>
            <person name="Shang Y."/>
            <person name="Huang S."/>
            <person name="Yan J."/>
        </authorList>
    </citation>
    <scope>NUCLEOTIDE SEQUENCE [LARGE SCALE GENOMIC DNA]</scope>
    <source>
        <strain evidence="2">Ta-2019</strain>
    </source>
</reference>
<name>A0AA38LCG2_TAXCH</name>
<feature type="non-terminal residue" evidence="2">
    <location>
        <position position="176"/>
    </location>
</feature>
<gene>
    <name evidence="2" type="ORF">KI387_025237</name>
</gene>
<evidence type="ECO:0000313" key="2">
    <source>
        <dbReference type="EMBL" id="KAH9316610.1"/>
    </source>
</evidence>
<accession>A0AA38LCG2</accession>
<feature type="region of interest" description="Disordered" evidence="1">
    <location>
        <begin position="146"/>
        <end position="176"/>
    </location>
</feature>
<comment type="caution">
    <text evidence="2">The sequence shown here is derived from an EMBL/GenBank/DDBJ whole genome shotgun (WGS) entry which is preliminary data.</text>
</comment>
<dbReference type="Proteomes" id="UP000824469">
    <property type="component" value="Unassembled WGS sequence"/>
</dbReference>
<keyword evidence="3" id="KW-1185">Reference proteome</keyword>
<protein>
    <submittedName>
        <fullName evidence="2">Uncharacterized protein</fullName>
    </submittedName>
</protein>
<feature type="compositionally biased region" description="Gly residues" evidence="1">
    <location>
        <begin position="59"/>
        <end position="79"/>
    </location>
</feature>
<dbReference type="AlphaFoldDB" id="A0AA38LCG2"/>